<organism evidence="4 5">
    <name type="scientific">Heliocybe sulcata</name>
    <dbReference type="NCBI Taxonomy" id="5364"/>
    <lineage>
        <taxon>Eukaryota</taxon>
        <taxon>Fungi</taxon>
        <taxon>Dikarya</taxon>
        <taxon>Basidiomycota</taxon>
        <taxon>Agaricomycotina</taxon>
        <taxon>Agaricomycetes</taxon>
        <taxon>Gloeophyllales</taxon>
        <taxon>Gloeophyllaceae</taxon>
        <taxon>Heliocybe</taxon>
    </lineage>
</organism>
<dbReference type="EMBL" id="ML213528">
    <property type="protein sequence ID" value="TFK46698.1"/>
    <property type="molecule type" value="Genomic_DNA"/>
</dbReference>
<dbReference type="Proteomes" id="UP000305948">
    <property type="component" value="Unassembled WGS sequence"/>
</dbReference>
<dbReference type="Gene3D" id="3.40.50.1820">
    <property type="entry name" value="alpha/beta hydrolase"/>
    <property type="match status" value="1"/>
</dbReference>
<dbReference type="InterPro" id="IPR050960">
    <property type="entry name" value="AB_hydrolase_4_sf"/>
</dbReference>
<evidence type="ECO:0000313" key="4">
    <source>
        <dbReference type="EMBL" id="TFK46698.1"/>
    </source>
</evidence>
<evidence type="ECO:0000259" key="3">
    <source>
        <dbReference type="Pfam" id="PF00561"/>
    </source>
</evidence>
<evidence type="ECO:0000256" key="2">
    <source>
        <dbReference type="PIRSR" id="PIRSR005211-1"/>
    </source>
</evidence>
<proteinExistence type="inferred from homology"/>
<dbReference type="GO" id="GO:0008126">
    <property type="term" value="F:acetylesterase activity"/>
    <property type="evidence" value="ECO:0007669"/>
    <property type="project" value="TreeGrafter"/>
</dbReference>
<reference evidence="4 5" key="1">
    <citation type="journal article" date="2019" name="Nat. Ecol. Evol.">
        <title>Megaphylogeny resolves global patterns of mushroom evolution.</title>
        <authorList>
            <person name="Varga T."/>
            <person name="Krizsan K."/>
            <person name="Foldi C."/>
            <person name="Dima B."/>
            <person name="Sanchez-Garcia M."/>
            <person name="Sanchez-Ramirez S."/>
            <person name="Szollosi G.J."/>
            <person name="Szarkandi J.G."/>
            <person name="Papp V."/>
            <person name="Albert L."/>
            <person name="Andreopoulos W."/>
            <person name="Angelini C."/>
            <person name="Antonin V."/>
            <person name="Barry K.W."/>
            <person name="Bougher N.L."/>
            <person name="Buchanan P."/>
            <person name="Buyck B."/>
            <person name="Bense V."/>
            <person name="Catcheside P."/>
            <person name="Chovatia M."/>
            <person name="Cooper J."/>
            <person name="Damon W."/>
            <person name="Desjardin D."/>
            <person name="Finy P."/>
            <person name="Geml J."/>
            <person name="Haridas S."/>
            <person name="Hughes K."/>
            <person name="Justo A."/>
            <person name="Karasinski D."/>
            <person name="Kautmanova I."/>
            <person name="Kiss B."/>
            <person name="Kocsube S."/>
            <person name="Kotiranta H."/>
            <person name="LaButti K.M."/>
            <person name="Lechner B.E."/>
            <person name="Liimatainen K."/>
            <person name="Lipzen A."/>
            <person name="Lukacs Z."/>
            <person name="Mihaltcheva S."/>
            <person name="Morgado L.N."/>
            <person name="Niskanen T."/>
            <person name="Noordeloos M.E."/>
            <person name="Ohm R.A."/>
            <person name="Ortiz-Santana B."/>
            <person name="Ovrebo C."/>
            <person name="Racz N."/>
            <person name="Riley R."/>
            <person name="Savchenko A."/>
            <person name="Shiryaev A."/>
            <person name="Soop K."/>
            <person name="Spirin V."/>
            <person name="Szebenyi C."/>
            <person name="Tomsovsky M."/>
            <person name="Tulloss R.E."/>
            <person name="Uehling J."/>
            <person name="Grigoriev I.V."/>
            <person name="Vagvolgyi C."/>
            <person name="Papp T."/>
            <person name="Martin F.M."/>
            <person name="Miettinen O."/>
            <person name="Hibbett D.S."/>
            <person name="Nagy L.G."/>
        </authorList>
    </citation>
    <scope>NUCLEOTIDE SEQUENCE [LARGE SCALE GENOMIC DNA]</scope>
    <source>
        <strain evidence="4 5">OMC1185</strain>
    </source>
</reference>
<dbReference type="PANTHER" id="PTHR10794">
    <property type="entry name" value="ABHYDROLASE DOMAIN-CONTAINING PROTEIN"/>
    <property type="match status" value="1"/>
</dbReference>
<dbReference type="AlphaFoldDB" id="A0A5C3MSF5"/>
<feature type="active site" description="Charge relay system" evidence="2">
    <location>
        <position position="290"/>
    </location>
</feature>
<protein>
    <submittedName>
        <fullName evidence="4">AB-hydrolase YheT</fullName>
    </submittedName>
</protein>
<feature type="non-terminal residue" evidence="4">
    <location>
        <position position="1"/>
    </location>
</feature>
<accession>A0A5C3MSF5</accession>
<sequence>AQTIYASLNACASETVVYERKVLRLPDGGVCTISLDFYPSLAEHPLCDDEPIVIALSGLTGGSDESYIIELMKGLRTRSSDGPSLRGVVCNFRGCAGTPLTTPRLYHGGTTDDLRCAILYLTTTFPNRRLFGVGFSLGSNLLVKYAGEEGESCPLSGIISLANIWDYVQGMKHIESGTWINRFFYQYVLGHSLRRLVRANLSAFTRPCTSSGPTLSTTEAPFTTTTSLLNPSRLHAFLTTLFIPFRTFIQLFTCDLHGFVNPEDYYAKVSCVRYLERVEVPCLAVNSMDDPFVPPDCLPLCQTLNSKWVVLAATEKGGHVGWIEKDGGRWYIRPAREFIHALLKVSHQGTSHLI</sequence>
<dbReference type="GO" id="GO:0051793">
    <property type="term" value="P:medium-chain fatty acid catabolic process"/>
    <property type="evidence" value="ECO:0007669"/>
    <property type="project" value="TreeGrafter"/>
</dbReference>
<name>A0A5C3MSF5_9AGAM</name>
<feature type="active site" description="Charge relay system" evidence="2">
    <location>
        <position position="319"/>
    </location>
</feature>
<gene>
    <name evidence="4" type="ORF">OE88DRAFT_1637998</name>
</gene>
<dbReference type="STRING" id="5364.A0A5C3MSF5"/>
<keyword evidence="4" id="KW-0378">Hydrolase</keyword>
<dbReference type="InterPro" id="IPR029058">
    <property type="entry name" value="AB_hydrolase_fold"/>
</dbReference>
<feature type="domain" description="AB hydrolase-1" evidence="3">
    <location>
        <begin position="51"/>
        <end position="320"/>
    </location>
</feature>
<dbReference type="InterPro" id="IPR012020">
    <property type="entry name" value="ABHD4"/>
</dbReference>
<dbReference type="GO" id="GO:0047372">
    <property type="term" value="F:monoacylglycerol lipase activity"/>
    <property type="evidence" value="ECO:0007669"/>
    <property type="project" value="TreeGrafter"/>
</dbReference>
<feature type="active site" description="Charge relay system" evidence="2">
    <location>
        <position position="136"/>
    </location>
</feature>
<dbReference type="PANTHER" id="PTHR10794:SF63">
    <property type="entry name" value="ALPHA_BETA HYDROLASE 1, ISOFORM A"/>
    <property type="match status" value="1"/>
</dbReference>
<keyword evidence="5" id="KW-1185">Reference proteome</keyword>
<evidence type="ECO:0000313" key="5">
    <source>
        <dbReference type="Proteomes" id="UP000305948"/>
    </source>
</evidence>
<dbReference type="GO" id="GO:0051792">
    <property type="term" value="P:medium-chain fatty acid biosynthetic process"/>
    <property type="evidence" value="ECO:0007669"/>
    <property type="project" value="TreeGrafter"/>
</dbReference>
<dbReference type="OrthoDB" id="5954035at2759"/>
<dbReference type="InterPro" id="IPR000073">
    <property type="entry name" value="AB_hydrolase_1"/>
</dbReference>
<dbReference type="Pfam" id="PF00561">
    <property type="entry name" value="Abhydrolase_1"/>
    <property type="match status" value="1"/>
</dbReference>
<dbReference type="SUPFAM" id="SSF53474">
    <property type="entry name" value="alpha/beta-Hydrolases"/>
    <property type="match status" value="1"/>
</dbReference>
<evidence type="ECO:0000256" key="1">
    <source>
        <dbReference type="ARBA" id="ARBA00010884"/>
    </source>
</evidence>
<dbReference type="PIRSF" id="PIRSF005211">
    <property type="entry name" value="Ab_hydro_YheT"/>
    <property type="match status" value="1"/>
</dbReference>
<comment type="similarity">
    <text evidence="1">Belongs to the AB hydrolase superfamily. AB hydrolase 4 family.</text>
</comment>